<proteinExistence type="predicted"/>
<sequence length="113" mass="12459">MSGAKDTETEILKREIREQDAQVSTEQIIDPLSSMKKAELLLSADVLQSITGIYGNLTVLPVDSNGLFYHCDKYGTTLIIPEGAVQESATVWFGACLYGDNFDFDHYVPVTPI</sequence>
<dbReference type="InParanoid" id="A0A1X7T094"/>
<dbReference type="OrthoDB" id="10228841at2759"/>
<name>A0A1X7T094_AMPQE</name>
<protein>
    <submittedName>
        <fullName evidence="1">Uncharacterized protein</fullName>
    </submittedName>
</protein>
<organism evidence="1">
    <name type="scientific">Amphimedon queenslandica</name>
    <name type="common">Sponge</name>
    <dbReference type="NCBI Taxonomy" id="400682"/>
    <lineage>
        <taxon>Eukaryota</taxon>
        <taxon>Metazoa</taxon>
        <taxon>Porifera</taxon>
        <taxon>Demospongiae</taxon>
        <taxon>Heteroscleromorpha</taxon>
        <taxon>Haplosclerida</taxon>
        <taxon>Niphatidae</taxon>
        <taxon>Amphimedon</taxon>
    </lineage>
</organism>
<accession>A0A1X7T094</accession>
<reference evidence="1" key="1">
    <citation type="submission" date="2017-05" db="UniProtKB">
        <authorList>
            <consortium name="EnsemblMetazoa"/>
        </authorList>
    </citation>
    <scope>IDENTIFICATION</scope>
</reference>
<dbReference type="EnsemblMetazoa" id="Aqu2.1.07832_001">
    <property type="protein sequence ID" value="Aqu2.1.07832_001"/>
    <property type="gene ID" value="Aqu2.1.07832"/>
</dbReference>
<dbReference type="AlphaFoldDB" id="A0A1X7T094"/>
<evidence type="ECO:0000313" key="1">
    <source>
        <dbReference type="EnsemblMetazoa" id="Aqu2.1.07832_001"/>
    </source>
</evidence>